<protein>
    <submittedName>
        <fullName evidence="3">Uncharacterized protein</fullName>
    </submittedName>
</protein>
<reference evidence="3 4" key="2">
    <citation type="journal article" date="2022" name="Mol. Biol. Evol.">
        <title>Comparative Genomics Reveals Insights into the Divergent Evolution of Astigmatic Mites and Household Pest Adaptations.</title>
        <authorList>
            <person name="Xiong Q."/>
            <person name="Wan A.T."/>
            <person name="Liu X."/>
            <person name="Fung C.S."/>
            <person name="Xiao X."/>
            <person name="Malainual N."/>
            <person name="Hou J."/>
            <person name="Wang L."/>
            <person name="Wang M."/>
            <person name="Yang K.Y."/>
            <person name="Cui Y."/>
            <person name="Leung E.L."/>
            <person name="Nong W."/>
            <person name="Shin S.K."/>
            <person name="Au S.W."/>
            <person name="Jeong K.Y."/>
            <person name="Chew F.T."/>
            <person name="Hui J.H."/>
            <person name="Leung T.F."/>
            <person name="Tungtrongchitr A."/>
            <person name="Zhong N."/>
            <person name="Liu Z."/>
            <person name="Tsui S.K."/>
        </authorList>
    </citation>
    <scope>NUCLEOTIDE SEQUENCE [LARGE SCALE GENOMIC DNA]</scope>
    <source>
        <strain evidence="3">Derp</strain>
    </source>
</reference>
<comment type="caution">
    <text evidence="3">The sequence shown here is derived from an EMBL/GenBank/DDBJ whole genome shotgun (WGS) entry which is preliminary data.</text>
</comment>
<feature type="region of interest" description="Disordered" evidence="1">
    <location>
        <begin position="196"/>
        <end position="230"/>
    </location>
</feature>
<proteinExistence type="predicted"/>
<evidence type="ECO:0000313" key="4">
    <source>
        <dbReference type="Proteomes" id="UP000887458"/>
    </source>
</evidence>
<feature type="chain" id="PRO_5046771409" evidence="2">
    <location>
        <begin position="23"/>
        <end position="467"/>
    </location>
</feature>
<sequence>MLNMLGKITILCTTLFVSQVTGYAGSGGYGGGTKGYSSSSGSRSGGYGGGSTLGLGGSFGSSYGFGSTSGGVSASSAAASGPIQAAVRSRHVIEYVDIDLPQDDVVPQVIDVDAGHLPLILNFKSASSRIQVHQSHEGSEAGEIQETESEDEPQLLRHSVTKPIIQEVREIITPFRRVVQEIRPVEEEVKTIVARGRGRTTDTTGSTGSSNVGSSSTRRVGTGRGSYGGGSGAYVNPTSTILVLIVAIILVSAQSYSSPSKNIIQQQYEQGGSSGSDEFDNERMRSNRIGRVIPLAVKTRQTIDIVPVDIPLDQNEPYIIEVGANSLPLVMQFKSASSRLQIEQNHDGNEIERIEESTSEDHPKHLRHRVVKPIIQEVREIIKPYRRIVQEIQPVTEDIRTIIAKKQESSNAPAIKQNDERGGFTGSSSFDRTKPESLPNYPTKTPTTLPSYPSKTARSIYWSSKNY</sequence>
<dbReference type="Proteomes" id="UP000887458">
    <property type="component" value="Unassembled WGS sequence"/>
</dbReference>
<name>A0ABQ8ISD5_DERPT</name>
<organism evidence="3 4">
    <name type="scientific">Dermatophagoides pteronyssinus</name>
    <name type="common">European house dust mite</name>
    <dbReference type="NCBI Taxonomy" id="6956"/>
    <lineage>
        <taxon>Eukaryota</taxon>
        <taxon>Metazoa</taxon>
        <taxon>Ecdysozoa</taxon>
        <taxon>Arthropoda</taxon>
        <taxon>Chelicerata</taxon>
        <taxon>Arachnida</taxon>
        <taxon>Acari</taxon>
        <taxon>Acariformes</taxon>
        <taxon>Sarcoptiformes</taxon>
        <taxon>Astigmata</taxon>
        <taxon>Psoroptidia</taxon>
        <taxon>Analgoidea</taxon>
        <taxon>Pyroglyphidae</taxon>
        <taxon>Dermatophagoidinae</taxon>
        <taxon>Dermatophagoides</taxon>
    </lineage>
</organism>
<feature type="compositionally biased region" description="Polar residues" evidence="1">
    <location>
        <begin position="440"/>
        <end position="455"/>
    </location>
</feature>
<evidence type="ECO:0000256" key="2">
    <source>
        <dbReference type="SAM" id="SignalP"/>
    </source>
</evidence>
<feature type="compositionally biased region" description="Low complexity" evidence="1">
    <location>
        <begin position="201"/>
        <end position="220"/>
    </location>
</feature>
<reference evidence="3 4" key="1">
    <citation type="journal article" date="2018" name="J. Allergy Clin. Immunol.">
        <title>High-quality assembly of Dermatophagoides pteronyssinus genome and transcriptome reveals a wide range of novel allergens.</title>
        <authorList>
            <person name="Liu X.Y."/>
            <person name="Yang K.Y."/>
            <person name="Wang M.Q."/>
            <person name="Kwok J.S."/>
            <person name="Zeng X."/>
            <person name="Yang Z."/>
            <person name="Xiao X.J."/>
            <person name="Lau C.P."/>
            <person name="Li Y."/>
            <person name="Huang Z.M."/>
            <person name="Ba J.G."/>
            <person name="Yim A.K."/>
            <person name="Ouyang C.Y."/>
            <person name="Ngai S.M."/>
            <person name="Chan T.F."/>
            <person name="Leung E.L."/>
            <person name="Liu L."/>
            <person name="Liu Z.G."/>
            <person name="Tsui S.K."/>
        </authorList>
    </citation>
    <scope>NUCLEOTIDE SEQUENCE [LARGE SCALE GENOMIC DNA]</scope>
    <source>
        <strain evidence="3">Derp</strain>
    </source>
</reference>
<accession>A0ABQ8ISD5</accession>
<feature type="region of interest" description="Disordered" evidence="1">
    <location>
        <begin position="133"/>
        <end position="153"/>
    </location>
</feature>
<evidence type="ECO:0000313" key="3">
    <source>
        <dbReference type="EMBL" id="KAH9413188.1"/>
    </source>
</evidence>
<feature type="signal peptide" evidence="2">
    <location>
        <begin position="1"/>
        <end position="22"/>
    </location>
</feature>
<evidence type="ECO:0000256" key="1">
    <source>
        <dbReference type="SAM" id="MobiDB-lite"/>
    </source>
</evidence>
<feature type="compositionally biased region" description="Acidic residues" evidence="1">
    <location>
        <begin position="143"/>
        <end position="153"/>
    </location>
</feature>
<feature type="region of interest" description="Disordered" evidence="1">
    <location>
        <begin position="407"/>
        <end position="455"/>
    </location>
</feature>
<keyword evidence="2" id="KW-0732">Signal</keyword>
<gene>
    <name evidence="3" type="ORF">DERP_006874</name>
</gene>
<dbReference type="EMBL" id="NJHN03000123">
    <property type="protein sequence ID" value="KAH9413188.1"/>
    <property type="molecule type" value="Genomic_DNA"/>
</dbReference>
<keyword evidence="4" id="KW-1185">Reference proteome</keyword>